<reference evidence="1" key="1">
    <citation type="submission" date="2020-02" db="EMBL/GenBank/DDBJ databases">
        <authorList>
            <person name="Palmer J.M."/>
        </authorList>
    </citation>
    <scope>NUCLEOTIDE SEQUENCE</scope>
    <source>
        <strain evidence="1">EPUS1.4</strain>
        <tissue evidence="1">Thallus</tissue>
    </source>
</reference>
<organism evidence="1 2">
    <name type="scientific">Endocarpon pusillum</name>
    <dbReference type="NCBI Taxonomy" id="364733"/>
    <lineage>
        <taxon>Eukaryota</taxon>
        <taxon>Fungi</taxon>
        <taxon>Dikarya</taxon>
        <taxon>Ascomycota</taxon>
        <taxon>Pezizomycotina</taxon>
        <taxon>Eurotiomycetes</taxon>
        <taxon>Chaetothyriomycetidae</taxon>
        <taxon>Verrucariales</taxon>
        <taxon>Verrucariaceae</taxon>
        <taxon>Endocarpon</taxon>
    </lineage>
</organism>
<accession>A0A8H7B044</accession>
<comment type="caution">
    <text evidence="1">The sequence shown here is derived from an EMBL/GenBank/DDBJ whole genome shotgun (WGS) entry which is preliminary data.</text>
</comment>
<evidence type="ECO:0000313" key="1">
    <source>
        <dbReference type="EMBL" id="KAF7514310.1"/>
    </source>
</evidence>
<dbReference type="Proteomes" id="UP000606974">
    <property type="component" value="Unassembled WGS sequence"/>
</dbReference>
<evidence type="ECO:0000313" key="2">
    <source>
        <dbReference type="Proteomes" id="UP000606974"/>
    </source>
</evidence>
<dbReference type="AlphaFoldDB" id="A0A8H7B044"/>
<sequence>MFTPRAKHRLKSGKEDVHWLDHADGRYKTLHDFDRPLTPFDDIGQEQLVGSSHA</sequence>
<protein>
    <submittedName>
        <fullName evidence="1">Uncharacterized protein</fullName>
    </submittedName>
</protein>
<proteinExistence type="predicted"/>
<dbReference type="EMBL" id="JAACFV010000001">
    <property type="protein sequence ID" value="KAF7514310.1"/>
    <property type="molecule type" value="Genomic_DNA"/>
</dbReference>
<keyword evidence="2" id="KW-1185">Reference proteome</keyword>
<gene>
    <name evidence="1" type="ORF">GJ744_000080</name>
</gene>
<name>A0A8H7B044_9EURO</name>